<accession>A0A8K0TA48</accession>
<feature type="transmembrane region" description="Helical" evidence="2">
    <location>
        <begin position="451"/>
        <end position="470"/>
    </location>
</feature>
<keyword evidence="4" id="KW-1185">Reference proteome</keyword>
<dbReference type="AlphaFoldDB" id="A0A8K0TA48"/>
<proteinExistence type="predicted"/>
<organism evidence="3 4">
    <name type="scientific">Plectosphaerella cucumerina</name>
    <dbReference type="NCBI Taxonomy" id="40658"/>
    <lineage>
        <taxon>Eukaryota</taxon>
        <taxon>Fungi</taxon>
        <taxon>Dikarya</taxon>
        <taxon>Ascomycota</taxon>
        <taxon>Pezizomycotina</taxon>
        <taxon>Sordariomycetes</taxon>
        <taxon>Hypocreomycetidae</taxon>
        <taxon>Glomerellales</taxon>
        <taxon>Plectosphaerellaceae</taxon>
        <taxon>Plectosphaerella</taxon>
    </lineage>
</organism>
<name>A0A8K0TA48_9PEZI</name>
<sequence length="519" mass="59962">MSGYRSRSPTPSSPGSSHLSSDDESDYLELLKTRRRAAKHFEAMQSQQLDFFVDEMGKHLAKEEVLEKERDEYARQPREPDLNDLDDILINRAELDHLWSTDDGLLGDDFFAIHAQNLVAKITLLVSSHFAQGPIPIPTTVSPWGMKTGALEDTALEEYAKRVARPDVLTDRPWDDLVRAEDPRLLLLLGIIMRMLDDHVFSRMLFGATAEEEQELQILDRTQLEDDGFARSRVRSATVNLILRRNGGIPVHFWDRVDELTHSIAMQLLPVLTYVWMSKPKHSYTFKKFYQHLHHQVAFAGWWAVQMRRSPAIVTIRWPAPGDPHEDTMEHVGGSTFEVSREIAGFADEEAVEAGEKKPLRRARVLVVANPEIRRYMPQIDGYSDFRVLRTFVGYYHGLFFDRDDENQFENHGKAPEDFDTDLVRYALTRRAIREEEERLARLRLRRRRHIPLVFWILLLLAARFILVWATKTNERQLWDTWVAPQVAKALQEATGSKPVRTVSATVIRTAKKTFSARK</sequence>
<keyword evidence="2" id="KW-0472">Membrane</keyword>
<evidence type="ECO:0000256" key="1">
    <source>
        <dbReference type="SAM" id="MobiDB-lite"/>
    </source>
</evidence>
<reference evidence="3" key="1">
    <citation type="journal article" date="2021" name="Nat. Commun.">
        <title>Genetic determinants of endophytism in the Arabidopsis root mycobiome.</title>
        <authorList>
            <person name="Mesny F."/>
            <person name="Miyauchi S."/>
            <person name="Thiergart T."/>
            <person name="Pickel B."/>
            <person name="Atanasova L."/>
            <person name="Karlsson M."/>
            <person name="Huettel B."/>
            <person name="Barry K.W."/>
            <person name="Haridas S."/>
            <person name="Chen C."/>
            <person name="Bauer D."/>
            <person name="Andreopoulos W."/>
            <person name="Pangilinan J."/>
            <person name="LaButti K."/>
            <person name="Riley R."/>
            <person name="Lipzen A."/>
            <person name="Clum A."/>
            <person name="Drula E."/>
            <person name="Henrissat B."/>
            <person name="Kohler A."/>
            <person name="Grigoriev I.V."/>
            <person name="Martin F.M."/>
            <person name="Hacquard S."/>
        </authorList>
    </citation>
    <scope>NUCLEOTIDE SEQUENCE</scope>
    <source>
        <strain evidence="3">MPI-CAGE-AT-0016</strain>
    </source>
</reference>
<evidence type="ECO:0000313" key="4">
    <source>
        <dbReference type="Proteomes" id="UP000813385"/>
    </source>
</evidence>
<evidence type="ECO:0000313" key="3">
    <source>
        <dbReference type="EMBL" id="KAH7353733.1"/>
    </source>
</evidence>
<feature type="compositionally biased region" description="Low complexity" evidence="1">
    <location>
        <begin position="1"/>
        <end position="19"/>
    </location>
</feature>
<gene>
    <name evidence="3" type="ORF">B0T11DRAFT_120270</name>
</gene>
<feature type="region of interest" description="Disordered" evidence="1">
    <location>
        <begin position="1"/>
        <end position="24"/>
    </location>
</feature>
<dbReference type="EMBL" id="JAGPXD010000005">
    <property type="protein sequence ID" value="KAH7353733.1"/>
    <property type="molecule type" value="Genomic_DNA"/>
</dbReference>
<protein>
    <submittedName>
        <fullName evidence="3">Uncharacterized protein</fullName>
    </submittedName>
</protein>
<keyword evidence="2" id="KW-0812">Transmembrane</keyword>
<keyword evidence="2" id="KW-1133">Transmembrane helix</keyword>
<dbReference type="Proteomes" id="UP000813385">
    <property type="component" value="Unassembled WGS sequence"/>
</dbReference>
<comment type="caution">
    <text evidence="3">The sequence shown here is derived from an EMBL/GenBank/DDBJ whole genome shotgun (WGS) entry which is preliminary data.</text>
</comment>
<evidence type="ECO:0000256" key="2">
    <source>
        <dbReference type="SAM" id="Phobius"/>
    </source>
</evidence>
<dbReference type="OrthoDB" id="4749307at2759"/>